<sequence>MKKRFKRTMSSHVATMYLRQIDSPISKDSSFNQQAVLQQLISLSFQVHQKIWILQYLSKVLVALFPAIQR</sequence>
<protein>
    <submittedName>
        <fullName evidence="1">Mitochondrial carrier protein</fullName>
    </submittedName>
</protein>
<dbReference type="Proteomes" id="UP000011115">
    <property type="component" value="Unassembled WGS sequence"/>
</dbReference>
<name>M1BMB8_SOLTU</name>
<proteinExistence type="predicted"/>
<dbReference type="Gramene" id="PGSC0003DMT400048363">
    <property type="protein sequence ID" value="PGSC0003DMT400048363"/>
    <property type="gene ID" value="PGSC0003DMG402018790"/>
</dbReference>
<evidence type="ECO:0000313" key="2">
    <source>
        <dbReference type="Proteomes" id="UP000011115"/>
    </source>
</evidence>
<dbReference type="InParanoid" id="M1BMB8"/>
<organism evidence="1 2">
    <name type="scientific">Solanum tuberosum</name>
    <name type="common">Potato</name>
    <dbReference type="NCBI Taxonomy" id="4113"/>
    <lineage>
        <taxon>Eukaryota</taxon>
        <taxon>Viridiplantae</taxon>
        <taxon>Streptophyta</taxon>
        <taxon>Embryophyta</taxon>
        <taxon>Tracheophyta</taxon>
        <taxon>Spermatophyta</taxon>
        <taxon>Magnoliopsida</taxon>
        <taxon>eudicotyledons</taxon>
        <taxon>Gunneridae</taxon>
        <taxon>Pentapetalae</taxon>
        <taxon>asterids</taxon>
        <taxon>lamiids</taxon>
        <taxon>Solanales</taxon>
        <taxon>Solanaceae</taxon>
        <taxon>Solanoideae</taxon>
        <taxon>Solaneae</taxon>
        <taxon>Solanum</taxon>
    </lineage>
</organism>
<dbReference type="HOGENOM" id="CLU_2762776_0_0_1"/>
<evidence type="ECO:0000313" key="1">
    <source>
        <dbReference type="EnsemblPlants" id="PGSC0003DMT400048363"/>
    </source>
</evidence>
<dbReference type="PaxDb" id="4113-PGSC0003DMT400048363"/>
<keyword evidence="2" id="KW-1185">Reference proteome</keyword>
<dbReference type="AlphaFoldDB" id="M1BMB8"/>
<reference evidence="1" key="2">
    <citation type="submission" date="2015-06" db="UniProtKB">
        <authorList>
            <consortium name="EnsemblPlants"/>
        </authorList>
    </citation>
    <scope>IDENTIFICATION</scope>
    <source>
        <strain evidence="1">DM1-3 516 R44</strain>
    </source>
</reference>
<reference evidence="2" key="1">
    <citation type="journal article" date="2011" name="Nature">
        <title>Genome sequence and analysis of the tuber crop potato.</title>
        <authorList>
            <consortium name="The Potato Genome Sequencing Consortium"/>
        </authorList>
    </citation>
    <scope>NUCLEOTIDE SEQUENCE [LARGE SCALE GENOMIC DNA]</scope>
    <source>
        <strain evidence="2">cv. DM1-3 516 R44</strain>
    </source>
</reference>
<dbReference type="EnsemblPlants" id="PGSC0003DMT400048363">
    <property type="protein sequence ID" value="PGSC0003DMT400048363"/>
    <property type="gene ID" value="PGSC0003DMG402018790"/>
</dbReference>
<accession>M1BMB8</accession>